<dbReference type="KEGG" id="bcou:IC761_31040"/>
<evidence type="ECO:0000313" key="1">
    <source>
        <dbReference type="EMBL" id="QPF90858.1"/>
    </source>
</evidence>
<name>A0A7S9D4E8_9BRAD</name>
<gene>
    <name evidence="1" type="ORF">IC761_31040</name>
</gene>
<organism evidence="1 2">
    <name type="scientific">Bradyrhizobium commune</name>
    <dbReference type="NCBI Taxonomy" id="83627"/>
    <lineage>
        <taxon>Bacteria</taxon>
        <taxon>Pseudomonadati</taxon>
        <taxon>Pseudomonadota</taxon>
        <taxon>Alphaproteobacteria</taxon>
        <taxon>Hyphomicrobiales</taxon>
        <taxon>Nitrobacteraceae</taxon>
        <taxon>Bradyrhizobium</taxon>
    </lineage>
</organism>
<accession>A0A7S9D4E8</accession>
<dbReference type="AlphaFoldDB" id="A0A7S9D4E8"/>
<evidence type="ECO:0000313" key="2">
    <source>
        <dbReference type="Proteomes" id="UP000594621"/>
    </source>
</evidence>
<keyword evidence="2" id="KW-1185">Reference proteome</keyword>
<sequence length="495" mass="54185">MTSEAPKHVDIDVATFAVRCQKFRIAALVMKRTSIPLATEYATRLVHLIPGIRLDDMLAFFDFDPSESKILLQDVLSTGLVEERNGQLHLSQRGWKSLSPDSDRLDLFEVEEINTTVAFELAALTPVEESSLNAREAKVVEELKLPNREKAAAAGAEAAEAFDLHFQEWRATQARRRWLDEDTRLTSIEDIQPIAAATAVFQIPVRWRPADEAGVSPDFSELSSRGRPGSRSPLISAISEQMKSVVAPSDHHLAFELVDRIDGGILRRGGVRSSIEREQWIRAAASSDGHQLKGVGAPGLRLVGSVASDKLRSALLDWTQSTANATSTTRTPVFWLPPAVSSWGRNVPFVNLARDLSIANQIDDGTVLLARAGSTYDRKSWTRLYAQANRQPALFDRCLAIPSKELPSALEIILKPSSWVAILIHSPDSTSNYPLPFGYITADPTIVGSYKQSIAELAAKAEGTAALLWTKADEDPHRALTSIDAALDIGVADPD</sequence>
<dbReference type="EMBL" id="CP061379">
    <property type="protein sequence ID" value="QPF90858.1"/>
    <property type="molecule type" value="Genomic_DNA"/>
</dbReference>
<reference evidence="1 2" key="1">
    <citation type="submission" date="2020-09" db="EMBL/GenBank/DDBJ databases">
        <title>Complete genomes of bradyrhizobia occurring on native shrubby legumes in Australia.</title>
        <authorList>
            <person name="Lafay B."/>
        </authorList>
    </citation>
    <scope>NUCLEOTIDE SEQUENCE [LARGE SCALE GENOMIC DNA]</scope>
    <source>
        <strain evidence="1 2">BDV5040</strain>
    </source>
</reference>
<dbReference type="Proteomes" id="UP000594621">
    <property type="component" value="Chromosome"/>
</dbReference>
<proteinExistence type="predicted"/>
<protein>
    <submittedName>
        <fullName evidence="1">Uncharacterized protein</fullName>
    </submittedName>
</protein>